<dbReference type="EMBL" id="WOWK01000185">
    <property type="protein sequence ID" value="KAF0315804.1"/>
    <property type="molecule type" value="Genomic_DNA"/>
</dbReference>
<protein>
    <submittedName>
        <fullName evidence="1">Uncharacterized protein</fullName>
    </submittedName>
</protein>
<evidence type="ECO:0000313" key="1">
    <source>
        <dbReference type="EMBL" id="KAF0315804.1"/>
    </source>
</evidence>
<name>A0A8H3ZDS0_9PEZI</name>
<dbReference type="AlphaFoldDB" id="A0A8H3ZDS0"/>
<reference evidence="1 2" key="1">
    <citation type="submission" date="2019-12" db="EMBL/GenBank/DDBJ databases">
        <title>A genome sequence resource for the geographically widespread anthracnose pathogen Colletotrichum asianum.</title>
        <authorList>
            <person name="Meng Y."/>
        </authorList>
    </citation>
    <scope>NUCLEOTIDE SEQUENCE [LARGE SCALE GENOMIC DNA]</scope>
    <source>
        <strain evidence="1 2">ICMP 18580</strain>
    </source>
</reference>
<gene>
    <name evidence="1" type="ORF">GQ607_016953</name>
</gene>
<evidence type="ECO:0000313" key="2">
    <source>
        <dbReference type="Proteomes" id="UP000434172"/>
    </source>
</evidence>
<keyword evidence="2" id="KW-1185">Reference proteome</keyword>
<dbReference type="Proteomes" id="UP000434172">
    <property type="component" value="Unassembled WGS sequence"/>
</dbReference>
<proteinExistence type="predicted"/>
<accession>A0A8H3ZDS0</accession>
<organism evidence="1 2">
    <name type="scientific">Colletotrichum asianum</name>
    <dbReference type="NCBI Taxonomy" id="702518"/>
    <lineage>
        <taxon>Eukaryota</taxon>
        <taxon>Fungi</taxon>
        <taxon>Dikarya</taxon>
        <taxon>Ascomycota</taxon>
        <taxon>Pezizomycotina</taxon>
        <taxon>Sordariomycetes</taxon>
        <taxon>Hypocreomycetidae</taxon>
        <taxon>Glomerellales</taxon>
        <taxon>Glomerellaceae</taxon>
        <taxon>Colletotrichum</taxon>
        <taxon>Colletotrichum gloeosporioides species complex</taxon>
    </lineage>
</organism>
<sequence>MSSSCVKLLTLKQICIKLPDISQSPQPSSMGTWLSSPAVSESDKHAAPYISVRISTSSSKLNMTAGIPLMIDVKVTLHHEPDQ</sequence>
<comment type="caution">
    <text evidence="1">The sequence shown here is derived from an EMBL/GenBank/DDBJ whole genome shotgun (WGS) entry which is preliminary data.</text>
</comment>